<dbReference type="STRING" id="1867956.BJF95_04925"/>
<evidence type="ECO:0000256" key="2">
    <source>
        <dbReference type="ARBA" id="ARBA00023125"/>
    </source>
</evidence>
<evidence type="ECO:0000256" key="3">
    <source>
        <dbReference type="ARBA" id="ARBA00023163"/>
    </source>
</evidence>
<dbReference type="GO" id="GO:0003677">
    <property type="term" value="F:DNA binding"/>
    <property type="evidence" value="ECO:0007669"/>
    <property type="project" value="UniProtKB-KW"/>
</dbReference>
<dbReference type="Gene3D" id="2.60.120.10">
    <property type="entry name" value="Jelly Rolls"/>
    <property type="match status" value="1"/>
</dbReference>
<dbReference type="CDD" id="cd00038">
    <property type="entry name" value="CAP_ED"/>
    <property type="match status" value="1"/>
</dbReference>
<proteinExistence type="predicted"/>
<dbReference type="Pfam" id="PF13545">
    <property type="entry name" value="HTH_Crp_2"/>
    <property type="match status" value="1"/>
</dbReference>
<dbReference type="InterPro" id="IPR012318">
    <property type="entry name" value="HTH_CRP"/>
</dbReference>
<dbReference type="SUPFAM" id="SSF51206">
    <property type="entry name" value="cAMP-binding domain-like"/>
    <property type="match status" value="1"/>
</dbReference>
<dbReference type="EMBL" id="MKIM01000026">
    <property type="protein sequence ID" value="OLP44926.1"/>
    <property type="molecule type" value="Genomic_DNA"/>
</dbReference>
<organism evidence="5 6">
    <name type="scientific">Rhizobium oryziradicis</name>
    <dbReference type="NCBI Taxonomy" id="1867956"/>
    <lineage>
        <taxon>Bacteria</taxon>
        <taxon>Pseudomonadati</taxon>
        <taxon>Pseudomonadota</taxon>
        <taxon>Alphaproteobacteria</taxon>
        <taxon>Hyphomicrobiales</taxon>
        <taxon>Rhizobiaceae</taxon>
        <taxon>Rhizobium/Agrobacterium group</taxon>
        <taxon>Rhizobium</taxon>
    </lineage>
</organism>
<dbReference type="InterPro" id="IPR018490">
    <property type="entry name" value="cNMP-bd_dom_sf"/>
</dbReference>
<dbReference type="PROSITE" id="PS51063">
    <property type="entry name" value="HTH_CRP_2"/>
    <property type="match status" value="1"/>
</dbReference>
<keyword evidence="2" id="KW-0238">DNA-binding</keyword>
<dbReference type="SUPFAM" id="SSF46785">
    <property type="entry name" value="Winged helix' DNA-binding domain"/>
    <property type="match status" value="1"/>
</dbReference>
<evidence type="ECO:0000259" key="4">
    <source>
        <dbReference type="PROSITE" id="PS51063"/>
    </source>
</evidence>
<keyword evidence="1" id="KW-0805">Transcription regulation</keyword>
<evidence type="ECO:0000313" key="5">
    <source>
        <dbReference type="EMBL" id="OLP44926.1"/>
    </source>
</evidence>
<evidence type="ECO:0000256" key="1">
    <source>
        <dbReference type="ARBA" id="ARBA00023015"/>
    </source>
</evidence>
<dbReference type="RefSeq" id="WP_075639429.1">
    <property type="nucleotide sequence ID" value="NZ_MKIM01000026.1"/>
</dbReference>
<dbReference type="Pfam" id="PF00027">
    <property type="entry name" value="cNMP_binding"/>
    <property type="match status" value="1"/>
</dbReference>
<protein>
    <submittedName>
        <fullName evidence="5">Crp/Fnr family transcriptional regulator</fullName>
    </submittedName>
</protein>
<gene>
    <name evidence="5" type="ORF">BJF95_04925</name>
</gene>
<dbReference type="InterPro" id="IPR014710">
    <property type="entry name" value="RmlC-like_jellyroll"/>
</dbReference>
<reference evidence="5 6" key="1">
    <citation type="submission" date="2016-09" db="EMBL/GenBank/DDBJ databases">
        <title>Rhizobium oryziradicis sp. nov., isolated from the root of rice.</title>
        <authorList>
            <person name="Zhao J."/>
            <person name="Zhang X."/>
        </authorList>
    </citation>
    <scope>NUCLEOTIDE SEQUENCE [LARGE SCALE GENOMIC DNA]</scope>
    <source>
        <strain evidence="5 6">N19</strain>
    </source>
</reference>
<accession>A0A1Q8ZSM7</accession>
<evidence type="ECO:0000313" key="6">
    <source>
        <dbReference type="Proteomes" id="UP000186894"/>
    </source>
</evidence>
<dbReference type="InterPro" id="IPR036390">
    <property type="entry name" value="WH_DNA-bd_sf"/>
</dbReference>
<dbReference type="OrthoDB" id="7584044at2"/>
<dbReference type="GO" id="GO:0006355">
    <property type="term" value="P:regulation of DNA-templated transcription"/>
    <property type="evidence" value="ECO:0007669"/>
    <property type="project" value="InterPro"/>
</dbReference>
<dbReference type="InterPro" id="IPR000595">
    <property type="entry name" value="cNMP-bd_dom"/>
</dbReference>
<dbReference type="Proteomes" id="UP000186894">
    <property type="component" value="Unassembled WGS sequence"/>
</dbReference>
<comment type="caution">
    <text evidence="5">The sequence shown here is derived from an EMBL/GenBank/DDBJ whole genome shotgun (WGS) entry which is preliminary data.</text>
</comment>
<sequence>MDSRIIASPTKCSSCPLKTISAFRPHTTNEENFIASFKSGELSCEPGMTVIAEGAHSPHLYTILEGWGFRYKTLEDGRRQILNYVLPGDMIGLQGAILEHMDHSVDALTPMRLCVFERSRIFSLFEKHPGIAFDITWLASREESILDEHLLSIGRRNALERAAYLMTFLHHRGQRAGIASGSSAFLPVTQSMVADTLGLSIVHTNKTLKKLALLKLIRWRDRGCEVLKPKALAELAKWEPPTHEERPYI</sequence>
<feature type="domain" description="HTH crp-type" evidence="4">
    <location>
        <begin position="156"/>
        <end position="230"/>
    </location>
</feature>
<keyword evidence="3" id="KW-0804">Transcription</keyword>
<dbReference type="Gene3D" id="1.10.10.10">
    <property type="entry name" value="Winged helix-like DNA-binding domain superfamily/Winged helix DNA-binding domain"/>
    <property type="match status" value="1"/>
</dbReference>
<keyword evidence="6" id="KW-1185">Reference proteome</keyword>
<dbReference type="AlphaFoldDB" id="A0A1Q8ZSM7"/>
<name>A0A1Q8ZSM7_9HYPH</name>
<dbReference type="InterPro" id="IPR036388">
    <property type="entry name" value="WH-like_DNA-bd_sf"/>
</dbReference>